<name>A0A6A6CK74_ZASCE</name>
<reference evidence="10" key="1">
    <citation type="journal article" date="2020" name="Stud. Mycol.">
        <title>101 Dothideomycetes genomes: a test case for predicting lifestyles and emergence of pathogens.</title>
        <authorList>
            <person name="Haridas S."/>
            <person name="Albert R."/>
            <person name="Binder M."/>
            <person name="Bloem J."/>
            <person name="Labutti K."/>
            <person name="Salamov A."/>
            <person name="Andreopoulos B."/>
            <person name="Baker S."/>
            <person name="Barry K."/>
            <person name="Bills G."/>
            <person name="Bluhm B."/>
            <person name="Cannon C."/>
            <person name="Castanera R."/>
            <person name="Culley D."/>
            <person name="Daum C."/>
            <person name="Ezra D."/>
            <person name="Gonzalez J."/>
            <person name="Henrissat B."/>
            <person name="Kuo A."/>
            <person name="Liang C."/>
            <person name="Lipzen A."/>
            <person name="Lutzoni F."/>
            <person name="Magnuson J."/>
            <person name="Mondo S."/>
            <person name="Nolan M."/>
            <person name="Ohm R."/>
            <person name="Pangilinan J."/>
            <person name="Park H.-J."/>
            <person name="Ramirez L."/>
            <person name="Alfaro M."/>
            <person name="Sun H."/>
            <person name="Tritt A."/>
            <person name="Yoshinaga Y."/>
            <person name="Zwiers L.-H."/>
            <person name="Turgeon B."/>
            <person name="Goodwin S."/>
            <person name="Spatafora J."/>
            <person name="Crous P."/>
            <person name="Grigoriev I."/>
        </authorList>
    </citation>
    <scope>NUCLEOTIDE SEQUENCE</scope>
    <source>
        <strain evidence="10">ATCC 36951</strain>
    </source>
</reference>
<evidence type="ECO:0000256" key="3">
    <source>
        <dbReference type="ARBA" id="ARBA00022694"/>
    </source>
</evidence>
<sequence>MALAAVCSDLQTLHPTFQGAFRGFIVDHGVRKGSDEEARKVATELERIGISAKVLKLTWGQQDPKTATNFETRARKLRYRALGTACWDARISKLLVAHHADDQAETILSRVVSGYMGSGLQGIKKYSQIPECEGIYGVDTSGWERYHAFKRGERSADNSPEDRSSSRGSNPPWCEAPASRVERGGVSLHRPLLPFTKEDLILLCRAKGVQWVEDQTNKDKTLTQRNTIRHLMKSDALPAALQRESLSSMATKLRQDNGQMEREVERLYHATPIKLHIRTGKAVVDIDYAKWELPFISQEEAYHVKAMFLRKLLLLVSPCSDIALPDLDHALDLVFPEATPSRTIHSTDVPARVQIAEVNFQLHVIKRSVQFGTGLTLCRAHPMRTKANSPIPMPRAEVPSDPTPWVLWDSRFWLRLAVDPIPDISFEVRFLTPKLVGEIRHKLGKLPGYASIPARERWTLPVIMAYRHGDLICAGLPTVAKYVHAEGSQHALPTAQLLHGALECRYKNVDLHQDSITG</sequence>
<gene>
    <name evidence="10" type="ORF">M409DRAFT_23837</name>
</gene>
<dbReference type="GO" id="GO:0005524">
    <property type="term" value="F:ATP binding"/>
    <property type="evidence" value="ECO:0007669"/>
    <property type="project" value="UniProtKB-KW"/>
</dbReference>
<keyword evidence="2" id="KW-0436">Ligase</keyword>
<evidence type="ECO:0000259" key="9">
    <source>
        <dbReference type="Pfam" id="PF01171"/>
    </source>
</evidence>
<dbReference type="CDD" id="cd01992">
    <property type="entry name" value="TilS_N"/>
    <property type="match status" value="1"/>
</dbReference>
<dbReference type="EMBL" id="ML993598">
    <property type="protein sequence ID" value="KAF2166109.1"/>
    <property type="molecule type" value="Genomic_DNA"/>
</dbReference>
<dbReference type="InterPro" id="IPR012795">
    <property type="entry name" value="tRNA_Ile_lys_synt_N"/>
</dbReference>
<dbReference type="GO" id="GO:0008033">
    <property type="term" value="P:tRNA processing"/>
    <property type="evidence" value="ECO:0007669"/>
    <property type="project" value="UniProtKB-KW"/>
</dbReference>
<evidence type="ECO:0000256" key="6">
    <source>
        <dbReference type="ARBA" id="ARBA00048539"/>
    </source>
</evidence>
<keyword evidence="11" id="KW-1185">Reference proteome</keyword>
<evidence type="ECO:0000256" key="8">
    <source>
        <dbReference type="SAM" id="MobiDB-lite"/>
    </source>
</evidence>
<keyword evidence="7" id="KW-0175">Coiled coil</keyword>
<keyword evidence="4" id="KW-0547">Nucleotide-binding</keyword>
<dbReference type="GO" id="GO:0032267">
    <property type="term" value="F:tRNA(Ile)-lysidine synthase activity"/>
    <property type="evidence" value="ECO:0007669"/>
    <property type="project" value="UniProtKB-EC"/>
</dbReference>
<dbReference type="PANTHER" id="PTHR43033">
    <property type="entry name" value="TRNA(ILE)-LYSIDINE SYNTHASE-RELATED"/>
    <property type="match status" value="1"/>
</dbReference>
<dbReference type="Pfam" id="PF01171">
    <property type="entry name" value="ATP_bind_3"/>
    <property type="match status" value="2"/>
</dbReference>
<evidence type="ECO:0000256" key="4">
    <source>
        <dbReference type="ARBA" id="ARBA00022741"/>
    </source>
</evidence>
<dbReference type="OrthoDB" id="434144at2759"/>
<dbReference type="AlphaFoldDB" id="A0A6A6CK74"/>
<feature type="domain" description="tRNA(Ile)-lysidine/2-thiocytidine synthase N-terminal" evidence="9">
    <location>
        <begin position="167"/>
        <end position="230"/>
    </location>
</feature>
<evidence type="ECO:0000256" key="7">
    <source>
        <dbReference type="SAM" id="Coils"/>
    </source>
</evidence>
<dbReference type="InterPro" id="IPR011063">
    <property type="entry name" value="TilS/TtcA_N"/>
</dbReference>
<evidence type="ECO:0000256" key="2">
    <source>
        <dbReference type="ARBA" id="ARBA00022598"/>
    </source>
</evidence>
<evidence type="ECO:0000313" key="11">
    <source>
        <dbReference type="Proteomes" id="UP000799537"/>
    </source>
</evidence>
<organism evidence="10 11">
    <name type="scientific">Zasmidium cellare ATCC 36951</name>
    <dbReference type="NCBI Taxonomy" id="1080233"/>
    <lineage>
        <taxon>Eukaryota</taxon>
        <taxon>Fungi</taxon>
        <taxon>Dikarya</taxon>
        <taxon>Ascomycota</taxon>
        <taxon>Pezizomycotina</taxon>
        <taxon>Dothideomycetes</taxon>
        <taxon>Dothideomycetidae</taxon>
        <taxon>Mycosphaerellales</taxon>
        <taxon>Mycosphaerellaceae</taxon>
        <taxon>Zasmidium</taxon>
    </lineage>
</organism>
<comment type="catalytic activity">
    <reaction evidence="6">
        <text>cytidine(34) in tRNA(Ile2) + L-lysine + ATP = lysidine(34) in tRNA(Ile2) + AMP + diphosphate + H(+)</text>
        <dbReference type="Rhea" id="RHEA:43744"/>
        <dbReference type="Rhea" id="RHEA-COMP:10625"/>
        <dbReference type="Rhea" id="RHEA-COMP:10670"/>
        <dbReference type="ChEBI" id="CHEBI:15378"/>
        <dbReference type="ChEBI" id="CHEBI:30616"/>
        <dbReference type="ChEBI" id="CHEBI:32551"/>
        <dbReference type="ChEBI" id="CHEBI:33019"/>
        <dbReference type="ChEBI" id="CHEBI:82748"/>
        <dbReference type="ChEBI" id="CHEBI:83665"/>
        <dbReference type="ChEBI" id="CHEBI:456215"/>
        <dbReference type="EC" id="6.3.4.19"/>
    </reaction>
</comment>
<dbReference type="SUPFAM" id="SSF52402">
    <property type="entry name" value="Adenine nucleotide alpha hydrolases-like"/>
    <property type="match status" value="1"/>
</dbReference>
<evidence type="ECO:0000256" key="1">
    <source>
        <dbReference type="ARBA" id="ARBA00013267"/>
    </source>
</evidence>
<keyword evidence="3" id="KW-0819">tRNA processing</keyword>
<proteinExistence type="predicted"/>
<protein>
    <recommendedName>
        <fullName evidence="1">tRNA(Ile)-lysidine synthetase</fullName>
        <ecNumber evidence="1">6.3.4.19</ecNumber>
    </recommendedName>
</protein>
<dbReference type="PANTHER" id="PTHR43033:SF1">
    <property type="entry name" value="TRNA(ILE)-LYSIDINE SYNTHASE-RELATED"/>
    <property type="match status" value="1"/>
</dbReference>
<dbReference type="RefSeq" id="XP_033666998.1">
    <property type="nucleotide sequence ID" value="XM_033806961.1"/>
</dbReference>
<evidence type="ECO:0000313" key="10">
    <source>
        <dbReference type="EMBL" id="KAF2166109.1"/>
    </source>
</evidence>
<dbReference type="Gene3D" id="3.40.50.620">
    <property type="entry name" value="HUPs"/>
    <property type="match status" value="1"/>
</dbReference>
<dbReference type="InterPro" id="IPR014729">
    <property type="entry name" value="Rossmann-like_a/b/a_fold"/>
</dbReference>
<dbReference type="GeneID" id="54560233"/>
<feature type="coiled-coil region" evidence="7">
    <location>
        <begin position="243"/>
        <end position="270"/>
    </location>
</feature>
<keyword evidence="5" id="KW-0067">ATP-binding</keyword>
<feature type="compositionally biased region" description="Basic and acidic residues" evidence="8">
    <location>
        <begin position="152"/>
        <end position="165"/>
    </location>
</feature>
<feature type="region of interest" description="Disordered" evidence="8">
    <location>
        <begin position="152"/>
        <end position="178"/>
    </location>
</feature>
<dbReference type="EC" id="6.3.4.19" evidence="1"/>
<evidence type="ECO:0000256" key="5">
    <source>
        <dbReference type="ARBA" id="ARBA00022840"/>
    </source>
</evidence>
<feature type="domain" description="tRNA(Ile)-lysidine/2-thiocytidine synthase N-terminal" evidence="9">
    <location>
        <begin position="13"/>
        <end position="130"/>
    </location>
</feature>
<accession>A0A6A6CK74</accession>
<dbReference type="Proteomes" id="UP000799537">
    <property type="component" value="Unassembled WGS sequence"/>
</dbReference>
<dbReference type="InterPro" id="IPR012094">
    <property type="entry name" value="tRNA_Ile_lys_synt"/>
</dbReference>